<sequence length="103" mass="11838">RVGIPSLGSLLLESGQGWFLLKLGLLVNGDSQSINLWDEHIVQFSISSAYRLLCNFDPSHESHRWTILWKKPKPEWVCAFMWQLMYGKLDGFSPNPPQFFSTP</sequence>
<gene>
    <name evidence="1" type="ORF">L195_g054601</name>
</gene>
<dbReference type="AlphaFoldDB" id="A0A2K3KGZ8"/>
<organism evidence="1 2">
    <name type="scientific">Trifolium pratense</name>
    <name type="common">Red clover</name>
    <dbReference type="NCBI Taxonomy" id="57577"/>
    <lineage>
        <taxon>Eukaryota</taxon>
        <taxon>Viridiplantae</taxon>
        <taxon>Streptophyta</taxon>
        <taxon>Embryophyta</taxon>
        <taxon>Tracheophyta</taxon>
        <taxon>Spermatophyta</taxon>
        <taxon>Magnoliopsida</taxon>
        <taxon>eudicotyledons</taxon>
        <taxon>Gunneridae</taxon>
        <taxon>Pentapetalae</taxon>
        <taxon>rosids</taxon>
        <taxon>fabids</taxon>
        <taxon>Fabales</taxon>
        <taxon>Fabaceae</taxon>
        <taxon>Papilionoideae</taxon>
        <taxon>50 kb inversion clade</taxon>
        <taxon>NPAAA clade</taxon>
        <taxon>Hologalegina</taxon>
        <taxon>IRL clade</taxon>
        <taxon>Trifolieae</taxon>
        <taxon>Trifolium</taxon>
    </lineage>
</organism>
<protein>
    <recommendedName>
        <fullName evidence="3">Reverse transcriptase zinc-binding domain-containing protein</fullName>
    </recommendedName>
</protein>
<reference evidence="1 2" key="1">
    <citation type="journal article" date="2014" name="Am. J. Bot.">
        <title>Genome assembly and annotation for red clover (Trifolium pratense; Fabaceae).</title>
        <authorList>
            <person name="Istvanek J."/>
            <person name="Jaros M."/>
            <person name="Krenek A."/>
            <person name="Repkova J."/>
        </authorList>
    </citation>
    <scope>NUCLEOTIDE SEQUENCE [LARGE SCALE GENOMIC DNA]</scope>
    <source>
        <strain evidence="2">cv. Tatra</strain>
        <tissue evidence="1">Young leaves</tissue>
    </source>
</reference>
<comment type="caution">
    <text evidence="1">The sequence shown here is derived from an EMBL/GenBank/DDBJ whole genome shotgun (WGS) entry which is preliminary data.</text>
</comment>
<reference evidence="1 2" key="2">
    <citation type="journal article" date="2017" name="Front. Plant Sci.">
        <title>Gene Classification and Mining of Molecular Markers Useful in Red Clover (Trifolium pratense) Breeding.</title>
        <authorList>
            <person name="Istvanek J."/>
            <person name="Dluhosova J."/>
            <person name="Dluhos P."/>
            <person name="Patkova L."/>
            <person name="Nedelnik J."/>
            <person name="Repkova J."/>
        </authorList>
    </citation>
    <scope>NUCLEOTIDE SEQUENCE [LARGE SCALE GENOMIC DNA]</scope>
    <source>
        <strain evidence="2">cv. Tatra</strain>
        <tissue evidence="1">Young leaves</tissue>
    </source>
</reference>
<evidence type="ECO:0008006" key="3">
    <source>
        <dbReference type="Google" id="ProtNLM"/>
    </source>
</evidence>
<dbReference type="EMBL" id="ASHM01096056">
    <property type="protein sequence ID" value="PNX65564.1"/>
    <property type="molecule type" value="Genomic_DNA"/>
</dbReference>
<feature type="non-terminal residue" evidence="1">
    <location>
        <position position="1"/>
    </location>
</feature>
<evidence type="ECO:0000313" key="2">
    <source>
        <dbReference type="Proteomes" id="UP000236291"/>
    </source>
</evidence>
<dbReference type="Proteomes" id="UP000236291">
    <property type="component" value="Unassembled WGS sequence"/>
</dbReference>
<name>A0A2K3KGZ8_TRIPR</name>
<accession>A0A2K3KGZ8</accession>
<proteinExistence type="predicted"/>
<evidence type="ECO:0000313" key="1">
    <source>
        <dbReference type="EMBL" id="PNX65564.1"/>
    </source>
</evidence>